<dbReference type="CDD" id="cd00085">
    <property type="entry name" value="HNHc"/>
    <property type="match status" value="1"/>
</dbReference>
<evidence type="ECO:0000259" key="1">
    <source>
        <dbReference type="SMART" id="SM00507"/>
    </source>
</evidence>
<dbReference type="Proteomes" id="UP000178820">
    <property type="component" value="Unassembled WGS sequence"/>
</dbReference>
<name>A0A1G2I207_9BACT</name>
<dbReference type="SMART" id="SM00507">
    <property type="entry name" value="HNHc"/>
    <property type="match status" value="1"/>
</dbReference>
<evidence type="ECO:0000313" key="3">
    <source>
        <dbReference type="Proteomes" id="UP000178820"/>
    </source>
</evidence>
<dbReference type="AlphaFoldDB" id="A0A1G2I207"/>
<gene>
    <name evidence="2" type="ORF">A3D44_02290</name>
</gene>
<protein>
    <recommendedName>
        <fullName evidence="1">HNH nuclease domain-containing protein</fullName>
    </recommendedName>
</protein>
<accession>A0A1G2I207</accession>
<evidence type="ECO:0000313" key="2">
    <source>
        <dbReference type="EMBL" id="OGZ68803.1"/>
    </source>
</evidence>
<comment type="caution">
    <text evidence="2">The sequence shown here is derived from an EMBL/GenBank/DDBJ whole genome shotgun (WGS) entry which is preliminary data.</text>
</comment>
<reference evidence="2 3" key="1">
    <citation type="journal article" date="2016" name="Nat. Commun.">
        <title>Thousands of microbial genomes shed light on interconnected biogeochemical processes in an aquifer system.</title>
        <authorList>
            <person name="Anantharaman K."/>
            <person name="Brown C.T."/>
            <person name="Hug L.A."/>
            <person name="Sharon I."/>
            <person name="Castelle C.J."/>
            <person name="Probst A.J."/>
            <person name="Thomas B.C."/>
            <person name="Singh A."/>
            <person name="Wilkins M.J."/>
            <person name="Karaoz U."/>
            <person name="Brodie E.L."/>
            <person name="Williams K.H."/>
            <person name="Hubbard S.S."/>
            <person name="Banfield J.F."/>
        </authorList>
    </citation>
    <scope>NUCLEOTIDE SEQUENCE [LARGE SCALE GENOMIC DNA]</scope>
</reference>
<dbReference type="InterPro" id="IPR003615">
    <property type="entry name" value="HNH_nuc"/>
</dbReference>
<dbReference type="EMBL" id="MHOT01000018">
    <property type="protein sequence ID" value="OGZ68803.1"/>
    <property type="molecule type" value="Genomic_DNA"/>
</dbReference>
<sequence length="116" mass="13436">MADKRTYADRREELIKAVAKRRRKIKFMAIEYKGGKCQICSYNKYQGGLDLHHIDPKTKEFGIGDKGYTRSWEKVKTELDKCVLVCANCHRELEAGVTQLPWETKDEKRGEIGEAQ</sequence>
<feature type="domain" description="HNH nuclease" evidence="1">
    <location>
        <begin position="24"/>
        <end position="91"/>
    </location>
</feature>
<organism evidence="2 3">
    <name type="scientific">Candidatus Staskawiczbacteria bacterium RIFCSPHIGHO2_02_FULL_42_22</name>
    <dbReference type="NCBI Taxonomy" id="1802207"/>
    <lineage>
        <taxon>Bacteria</taxon>
        <taxon>Candidatus Staskawicziibacteriota</taxon>
    </lineage>
</organism>
<proteinExistence type="predicted"/>
<dbReference type="Gene3D" id="1.10.30.50">
    <property type="match status" value="1"/>
</dbReference>